<dbReference type="SUPFAM" id="SSF49503">
    <property type="entry name" value="Cupredoxins"/>
    <property type="match status" value="1"/>
</dbReference>
<dbReference type="InterPro" id="IPR008972">
    <property type="entry name" value="Cupredoxin"/>
</dbReference>
<feature type="transmembrane region" description="Helical" evidence="2">
    <location>
        <begin position="170"/>
        <end position="188"/>
    </location>
</feature>
<evidence type="ECO:0000313" key="4">
    <source>
        <dbReference type="EMBL" id="OIW05971.1"/>
    </source>
</evidence>
<proteinExistence type="predicted"/>
<gene>
    <name evidence="4" type="ORF">TanjilG_11658</name>
    <name evidence="5" type="ORF">TanjilG_11660</name>
</gene>
<evidence type="ECO:0000313" key="5">
    <source>
        <dbReference type="EMBL" id="OIW05973.1"/>
    </source>
</evidence>
<feature type="compositionally biased region" description="Low complexity" evidence="1">
    <location>
        <begin position="119"/>
        <end position="131"/>
    </location>
</feature>
<reference evidence="5 6" key="1">
    <citation type="journal article" date="2017" name="Plant Biotechnol. J.">
        <title>A comprehensive draft genome sequence for lupin (Lupinus angustifolius), an emerging health food: insights into plant-microbe interactions and legume evolution.</title>
        <authorList>
            <person name="Hane J.K."/>
            <person name="Ming Y."/>
            <person name="Kamphuis L.G."/>
            <person name="Nelson M.N."/>
            <person name="Garg G."/>
            <person name="Atkins C.A."/>
            <person name="Bayer P.E."/>
            <person name="Bravo A."/>
            <person name="Bringans S."/>
            <person name="Cannon S."/>
            <person name="Edwards D."/>
            <person name="Foley R."/>
            <person name="Gao L.L."/>
            <person name="Harrison M.J."/>
            <person name="Huang W."/>
            <person name="Hurgobin B."/>
            <person name="Li S."/>
            <person name="Liu C.W."/>
            <person name="McGrath A."/>
            <person name="Morahan G."/>
            <person name="Murray J."/>
            <person name="Weller J."/>
            <person name="Jian J."/>
            <person name="Singh K.B."/>
        </authorList>
    </citation>
    <scope>NUCLEOTIDE SEQUENCE [LARGE SCALE GENOMIC DNA]</scope>
    <source>
        <strain evidence="6">cv. Tanjil</strain>
        <tissue evidence="5">Whole plant</tissue>
    </source>
</reference>
<dbReference type="EMBL" id="KV861744">
    <property type="protein sequence ID" value="OIW05973.1"/>
    <property type="molecule type" value="Genomic_DNA"/>
</dbReference>
<dbReference type="EMBL" id="KV861744">
    <property type="protein sequence ID" value="OIW05971.1"/>
    <property type="molecule type" value="Genomic_DNA"/>
</dbReference>
<evidence type="ECO:0000259" key="3">
    <source>
        <dbReference type="PROSITE" id="PS51485"/>
    </source>
</evidence>
<feature type="domain" description="Phytocyanin" evidence="3">
    <location>
        <begin position="1"/>
        <end position="105"/>
    </location>
</feature>
<evidence type="ECO:0000256" key="2">
    <source>
        <dbReference type="SAM" id="Phobius"/>
    </source>
</evidence>
<accession>A0A1J7HW21</accession>
<dbReference type="Proteomes" id="UP000188354">
    <property type="component" value="Chromosome LG08"/>
</dbReference>
<keyword evidence="2" id="KW-0472">Membrane</keyword>
<dbReference type="Gramene" id="OIW05971">
    <property type="protein sequence ID" value="OIW05971"/>
    <property type="gene ID" value="TanjilG_11658"/>
</dbReference>
<dbReference type="PANTHER" id="PTHR33021">
    <property type="entry name" value="BLUE COPPER PROTEIN"/>
    <property type="match status" value="1"/>
</dbReference>
<dbReference type="Gene3D" id="2.60.40.420">
    <property type="entry name" value="Cupredoxins - blue copper proteins"/>
    <property type="match status" value="1"/>
</dbReference>
<dbReference type="STRING" id="3871.A0A1J7HW21"/>
<evidence type="ECO:0000256" key="1">
    <source>
        <dbReference type="SAM" id="MobiDB-lite"/>
    </source>
</evidence>
<dbReference type="Pfam" id="PF02298">
    <property type="entry name" value="Cu_bind_like"/>
    <property type="match status" value="1"/>
</dbReference>
<dbReference type="PROSITE" id="PS51485">
    <property type="entry name" value="PHYTOCYANIN"/>
    <property type="match status" value="1"/>
</dbReference>
<evidence type="ECO:0000313" key="6">
    <source>
        <dbReference type="Proteomes" id="UP000188354"/>
    </source>
</evidence>
<dbReference type="GO" id="GO:0009055">
    <property type="term" value="F:electron transfer activity"/>
    <property type="evidence" value="ECO:0007669"/>
    <property type="project" value="InterPro"/>
</dbReference>
<dbReference type="Gramene" id="OIW05973">
    <property type="protein sequence ID" value="OIW05973"/>
    <property type="gene ID" value="TanjilG_11660"/>
</dbReference>
<dbReference type="PANTHER" id="PTHR33021:SF205">
    <property type="entry name" value="PLASTOCYANIN-LIKE DOMAIN PROTEIN"/>
    <property type="match status" value="1"/>
</dbReference>
<dbReference type="AlphaFoldDB" id="A0A1J7HW21"/>
<keyword evidence="6" id="KW-1185">Reference proteome</keyword>
<dbReference type="InterPro" id="IPR003245">
    <property type="entry name" value="Phytocyanin_dom"/>
</dbReference>
<keyword evidence="2" id="KW-1133">Transmembrane helix</keyword>
<keyword evidence="2" id="KW-0812">Transmembrane</keyword>
<sequence length="190" mass="20924">MGLTLQFLKVEEIDPLAYKVLVKEHMIVVMVEKHCFFVFNYQSGQDSVLYVKNEDYANCNTGSPYAKFYDGHTVIKLNQSGPHFFISGNKDNCLKNEKVTVIVLADRNNHNSSNTNQRSNASPPSPQSYAPSPTPYKQEGQSPPPSGIVESNPSPAPVYEPPPPNAAASIFFNYAASIGTFMASLLLLSF</sequence>
<feature type="region of interest" description="Disordered" evidence="1">
    <location>
        <begin position="108"/>
        <end position="160"/>
    </location>
</feature>
<dbReference type="InterPro" id="IPR039391">
    <property type="entry name" value="Phytocyanin-like"/>
</dbReference>
<organism evidence="5 6">
    <name type="scientific">Lupinus angustifolius</name>
    <name type="common">Narrow-leaved blue lupine</name>
    <dbReference type="NCBI Taxonomy" id="3871"/>
    <lineage>
        <taxon>Eukaryota</taxon>
        <taxon>Viridiplantae</taxon>
        <taxon>Streptophyta</taxon>
        <taxon>Embryophyta</taxon>
        <taxon>Tracheophyta</taxon>
        <taxon>Spermatophyta</taxon>
        <taxon>Magnoliopsida</taxon>
        <taxon>eudicotyledons</taxon>
        <taxon>Gunneridae</taxon>
        <taxon>Pentapetalae</taxon>
        <taxon>rosids</taxon>
        <taxon>fabids</taxon>
        <taxon>Fabales</taxon>
        <taxon>Fabaceae</taxon>
        <taxon>Papilionoideae</taxon>
        <taxon>50 kb inversion clade</taxon>
        <taxon>genistoids sensu lato</taxon>
        <taxon>core genistoids</taxon>
        <taxon>Genisteae</taxon>
        <taxon>Lupinus</taxon>
    </lineage>
</organism>
<protein>
    <recommendedName>
        <fullName evidence="3">Phytocyanin domain-containing protein</fullName>
    </recommendedName>
</protein>
<name>A0A1J7HW21_LUPAN</name>
<dbReference type="GO" id="GO:0005886">
    <property type="term" value="C:plasma membrane"/>
    <property type="evidence" value="ECO:0007669"/>
    <property type="project" value="TreeGrafter"/>
</dbReference>